<feature type="transmembrane region" description="Helical" evidence="2">
    <location>
        <begin position="91"/>
        <end position="116"/>
    </location>
</feature>
<accession>A0ABT7T4H2</accession>
<evidence type="ECO:0000313" key="4">
    <source>
        <dbReference type="Proteomes" id="UP001237823"/>
    </source>
</evidence>
<dbReference type="Proteomes" id="UP001237823">
    <property type="component" value="Unassembled WGS sequence"/>
</dbReference>
<dbReference type="PANTHER" id="PTHR34980:SF2">
    <property type="entry name" value="INNER MEMBRANE PROTEIN YHAH-RELATED"/>
    <property type="match status" value="1"/>
</dbReference>
<name>A0ABT7T4H2_9MICO</name>
<feature type="region of interest" description="Disordered" evidence="1">
    <location>
        <begin position="1"/>
        <end position="50"/>
    </location>
</feature>
<keyword evidence="2" id="KW-0472">Membrane</keyword>
<keyword evidence="2" id="KW-1133">Transmembrane helix</keyword>
<evidence type="ECO:0000256" key="2">
    <source>
        <dbReference type="SAM" id="Phobius"/>
    </source>
</evidence>
<dbReference type="PANTHER" id="PTHR34980">
    <property type="entry name" value="INNER MEMBRANE PROTEIN-RELATED-RELATED"/>
    <property type="match status" value="1"/>
</dbReference>
<organism evidence="3 4">
    <name type="scientific">Curtobacterium citri</name>
    <dbReference type="NCBI Taxonomy" id="3055139"/>
    <lineage>
        <taxon>Bacteria</taxon>
        <taxon>Bacillati</taxon>
        <taxon>Actinomycetota</taxon>
        <taxon>Actinomycetes</taxon>
        <taxon>Micrococcales</taxon>
        <taxon>Microbacteriaceae</taxon>
        <taxon>Curtobacterium</taxon>
    </lineage>
</organism>
<sequence length="209" mass="23592">MSDQRPSDRPGPTEPSSAPQYQQTPYQQPQYQQPPQYRPQDPALFERSAPVGSDGRPPLWAPWYGIGFVQAYARYWRKYVRFDGRASRSEFWWVYLWNVGISIVLGVVWGVGFARSGRETYTTPSGVETVVTEPSALYLIMGYVGTLWILAIVLPSIALAWRRLHDANLAGPFFFLGLIPFFGGIALLVLYLLDSKPAGARFDRPEGSR</sequence>
<dbReference type="Pfam" id="PF05656">
    <property type="entry name" value="DUF805"/>
    <property type="match status" value="1"/>
</dbReference>
<dbReference type="InterPro" id="IPR008523">
    <property type="entry name" value="DUF805"/>
</dbReference>
<reference evidence="3 4" key="1">
    <citation type="submission" date="2023-06" db="EMBL/GenBank/DDBJ databases">
        <authorList>
            <person name="Feng G."/>
            <person name="Li J."/>
            <person name="Zhu H."/>
        </authorList>
    </citation>
    <scope>NUCLEOTIDE SEQUENCE [LARGE SCALE GENOMIC DNA]</scope>
    <source>
        <strain evidence="3 4">RHCKG23</strain>
    </source>
</reference>
<dbReference type="RefSeq" id="WP_289457477.1">
    <property type="nucleotide sequence ID" value="NZ_JAUCML010000001.1"/>
</dbReference>
<protein>
    <submittedName>
        <fullName evidence="3">DUF805 domain-containing protein</fullName>
    </submittedName>
</protein>
<feature type="compositionally biased region" description="Low complexity" evidence="1">
    <location>
        <begin position="19"/>
        <end position="42"/>
    </location>
</feature>
<keyword evidence="2" id="KW-0812">Transmembrane</keyword>
<feature type="transmembrane region" description="Helical" evidence="2">
    <location>
        <begin position="136"/>
        <end position="161"/>
    </location>
</feature>
<dbReference type="EMBL" id="JAUCML010000001">
    <property type="protein sequence ID" value="MDM7883847.1"/>
    <property type="molecule type" value="Genomic_DNA"/>
</dbReference>
<gene>
    <name evidence="3" type="ORF">QUG92_01905</name>
</gene>
<comment type="caution">
    <text evidence="3">The sequence shown here is derived from an EMBL/GenBank/DDBJ whole genome shotgun (WGS) entry which is preliminary data.</text>
</comment>
<evidence type="ECO:0000256" key="1">
    <source>
        <dbReference type="SAM" id="MobiDB-lite"/>
    </source>
</evidence>
<evidence type="ECO:0000313" key="3">
    <source>
        <dbReference type="EMBL" id="MDM7883847.1"/>
    </source>
</evidence>
<proteinExistence type="predicted"/>
<keyword evidence="4" id="KW-1185">Reference proteome</keyword>
<feature type="transmembrane region" description="Helical" evidence="2">
    <location>
        <begin position="173"/>
        <end position="193"/>
    </location>
</feature>